<dbReference type="AlphaFoldDB" id="A0A267F7S0"/>
<evidence type="ECO:0000313" key="3">
    <source>
        <dbReference type="Proteomes" id="UP000215902"/>
    </source>
</evidence>
<accession>A0A267F7S0</accession>
<organism evidence="2 3">
    <name type="scientific">Macrostomum lignano</name>
    <dbReference type="NCBI Taxonomy" id="282301"/>
    <lineage>
        <taxon>Eukaryota</taxon>
        <taxon>Metazoa</taxon>
        <taxon>Spiralia</taxon>
        <taxon>Lophotrochozoa</taxon>
        <taxon>Platyhelminthes</taxon>
        <taxon>Rhabditophora</taxon>
        <taxon>Macrostomorpha</taxon>
        <taxon>Macrostomida</taxon>
        <taxon>Macrostomidae</taxon>
        <taxon>Macrostomum</taxon>
    </lineage>
</organism>
<comment type="caution">
    <text evidence="2">The sequence shown here is derived from an EMBL/GenBank/DDBJ whole genome shotgun (WGS) entry which is preliminary data.</text>
</comment>
<evidence type="ECO:0000313" key="2">
    <source>
        <dbReference type="EMBL" id="PAA69821.1"/>
    </source>
</evidence>
<dbReference type="PANTHER" id="PTHR23257">
    <property type="entry name" value="SERINE-THREONINE PROTEIN KINASE"/>
    <property type="match status" value="1"/>
</dbReference>
<dbReference type="InterPro" id="IPR008271">
    <property type="entry name" value="Ser/Thr_kinase_AS"/>
</dbReference>
<dbReference type="Proteomes" id="UP000215902">
    <property type="component" value="Unassembled WGS sequence"/>
</dbReference>
<dbReference type="GO" id="GO:0005737">
    <property type="term" value="C:cytoplasm"/>
    <property type="evidence" value="ECO:0007669"/>
    <property type="project" value="TreeGrafter"/>
</dbReference>
<feature type="domain" description="Protein kinase" evidence="1">
    <location>
        <begin position="17"/>
        <end position="355"/>
    </location>
</feature>
<dbReference type="SMART" id="SM00220">
    <property type="entry name" value="S_TKc"/>
    <property type="match status" value="1"/>
</dbReference>
<protein>
    <recommendedName>
        <fullName evidence="1">Protein kinase domain-containing protein</fullName>
    </recommendedName>
</protein>
<proteinExistence type="predicted"/>
<dbReference type="GO" id="GO:0004672">
    <property type="term" value="F:protein kinase activity"/>
    <property type="evidence" value="ECO:0007669"/>
    <property type="project" value="InterPro"/>
</dbReference>
<dbReference type="InterPro" id="IPR011009">
    <property type="entry name" value="Kinase-like_dom_sf"/>
</dbReference>
<dbReference type="PROSITE" id="PS50011">
    <property type="entry name" value="PROTEIN_KINASE_DOM"/>
    <property type="match status" value="1"/>
</dbReference>
<evidence type="ECO:0000259" key="1">
    <source>
        <dbReference type="PROSITE" id="PS50011"/>
    </source>
</evidence>
<keyword evidence="3" id="KW-1185">Reference proteome</keyword>
<gene>
    <name evidence="2" type="ORF">BOX15_Mlig003732g1</name>
</gene>
<dbReference type="GO" id="GO:0005524">
    <property type="term" value="F:ATP binding"/>
    <property type="evidence" value="ECO:0007669"/>
    <property type="project" value="InterPro"/>
</dbReference>
<dbReference type="GO" id="GO:0007165">
    <property type="term" value="P:signal transduction"/>
    <property type="evidence" value="ECO:0007669"/>
    <property type="project" value="TreeGrafter"/>
</dbReference>
<dbReference type="OrthoDB" id="10261027at2759"/>
<reference evidence="2 3" key="1">
    <citation type="submission" date="2017-06" db="EMBL/GenBank/DDBJ databases">
        <title>A platform for efficient transgenesis in Macrostomum lignano, a flatworm model organism for stem cell research.</title>
        <authorList>
            <person name="Berezikov E."/>
        </authorList>
    </citation>
    <scope>NUCLEOTIDE SEQUENCE [LARGE SCALE GENOMIC DNA]</scope>
    <source>
        <strain evidence="2">DV1</strain>
        <tissue evidence="2">Whole organism</tissue>
    </source>
</reference>
<dbReference type="SUPFAM" id="SSF56112">
    <property type="entry name" value="Protein kinase-like (PK-like)"/>
    <property type="match status" value="1"/>
</dbReference>
<dbReference type="Gene3D" id="1.10.510.10">
    <property type="entry name" value="Transferase(Phosphotransferase) domain 1"/>
    <property type="match status" value="1"/>
</dbReference>
<sequence length="501" mass="57087">MPRVDSPIDSLYHCLDLETKKEIAISQQSSNYVRIHSVKLKRNWANGFLLPELTERTTVAMKEITRGAPQISPIEICKREFNRLRDLSHNNIVIVYEACLTVDPNDPSSVPSYLMEIGECSLSFVMCNKLQDSTHIVPVMSDGLARDPTNNIYYTKQHLFHWLIQVADAMQYLHESGLIHRDVKGANVLMFDKKTKCKLCDFDTCREVDPEGMTPKVGTDRWRAPELRKPTDGLRARYNKACDRFSFGVLMCEAVFRELPFQDYPGSAFTACDEDIPNILANEANGAMLIRKCVSGPVVEINKSKSVFKELPNSFWQQLENLLSWSADRRNPFSAVKSTLTNCLESLTTSDLPIILVDKSGQRTDTGTLAVTEVPSRHRRYVRKRVVYSLSVELDAEHQEQLITSLREFSGQINVQAGVPNDQLKNVRHEYSFVQPKELIHDIKSLQQQLVDEVSEYCSNADKKFTKWLEDRFEFEPDMQIRGIKFSALVGQGNLQPGAEE</sequence>
<name>A0A267F7S0_9PLAT</name>
<dbReference type="InterPro" id="IPR000719">
    <property type="entry name" value="Prot_kinase_dom"/>
</dbReference>
<dbReference type="STRING" id="282301.A0A267F7S0"/>
<dbReference type="PROSITE" id="PS00108">
    <property type="entry name" value="PROTEIN_KINASE_ST"/>
    <property type="match status" value="1"/>
</dbReference>
<dbReference type="InterPro" id="IPR050167">
    <property type="entry name" value="Ser_Thr_protein_kinase"/>
</dbReference>
<dbReference type="Pfam" id="PF00069">
    <property type="entry name" value="Pkinase"/>
    <property type="match status" value="1"/>
</dbReference>
<dbReference type="EMBL" id="NIVC01001286">
    <property type="protein sequence ID" value="PAA69821.1"/>
    <property type="molecule type" value="Genomic_DNA"/>
</dbReference>